<dbReference type="Proteomes" id="UP001607302">
    <property type="component" value="Unassembled WGS sequence"/>
</dbReference>
<evidence type="ECO:0000313" key="1">
    <source>
        <dbReference type="EMBL" id="KAL2720180.1"/>
    </source>
</evidence>
<gene>
    <name evidence="1" type="ORF">V1478_010446</name>
</gene>
<protein>
    <submittedName>
        <fullName evidence="1">Uncharacterized protein</fullName>
    </submittedName>
</protein>
<sequence length="143" mass="16525">MGKSYWTVTAIIDRQSDRNRRSCGMSFVNCDRRDYFFLRISIIRPSWYVFNFFGTSFKFSHLLLPIPIETISFRLCVLSAAYSGFSKVVIWFCLILGPNVHQVLTPQTRVEHLTSIRSKSTESKFRVLIGFRSEADPIQSALS</sequence>
<dbReference type="EMBL" id="JAUDFV010000147">
    <property type="protein sequence ID" value="KAL2720180.1"/>
    <property type="molecule type" value="Genomic_DNA"/>
</dbReference>
<evidence type="ECO:0000313" key="2">
    <source>
        <dbReference type="Proteomes" id="UP001607302"/>
    </source>
</evidence>
<reference evidence="1 2" key="1">
    <citation type="journal article" date="2024" name="Ann. Entomol. Soc. Am.">
        <title>Genomic analyses of the southern and eastern yellowjacket wasps (Hymenoptera: Vespidae) reveal evolutionary signatures of social life.</title>
        <authorList>
            <person name="Catto M.A."/>
            <person name="Caine P.B."/>
            <person name="Orr S.E."/>
            <person name="Hunt B.G."/>
            <person name="Goodisman M.A.D."/>
        </authorList>
    </citation>
    <scope>NUCLEOTIDE SEQUENCE [LARGE SCALE GENOMIC DNA]</scope>
    <source>
        <strain evidence="1">233</strain>
        <tissue evidence="1">Head and thorax</tissue>
    </source>
</reference>
<dbReference type="AlphaFoldDB" id="A0ABD2AI22"/>
<name>A0ABD2AI22_VESSQ</name>
<organism evidence="1 2">
    <name type="scientific">Vespula squamosa</name>
    <name type="common">Southern yellow jacket</name>
    <name type="synonym">Wasp</name>
    <dbReference type="NCBI Taxonomy" id="30214"/>
    <lineage>
        <taxon>Eukaryota</taxon>
        <taxon>Metazoa</taxon>
        <taxon>Ecdysozoa</taxon>
        <taxon>Arthropoda</taxon>
        <taxon>Hexapoda</taxon>
        <taxon>Insecta</taxon>
        <taxon>Pterygota</taxon>
        <taxon>Neoptera</taxon>
        <taxon>Endopterygota</taxon>
        <taxon>Hymenoptera</taxon>
        <taxon>Apocrita</taxon>
        <taxon>Aculeata</taxon>
        <taxon>Vespoidea</taxon>
        <taxon>Vespidae</taxon>
        <taxon>Vespinae</taxon>
        <taxon>Vespula</taxon>
    </lineage>
</organism>
<accession>A0ABD2AI22</accession>
<keyword evidence="2" id="KW-1185">Reference proteome</keyword>
<comment type="caution">
    <text evidence="1">The sequence shown here is derived from an EMBL/GenBank/DDBJ whole genome shotgun (WGS) entry which is preliminary data.</text>
</comment>
<proteinExistence type="predicted"/>